<keyword evidence="5 6" id="KW-0472">Membrane</keyword>
<evidence type="ECO:0000256" key="2">
    <source>
        <dbReference type="ARBA" id="ARBA00022475"/>
    </source>
</evidence>
<dbReference type="AlphaFoldDB" id="A0AAV3PHW2"/>
<dbReference type="Pfam" id="PF13515">
    <property type="entry name" value="FUSC_2"/>
    <property type="match status" value="1"/>
</dbReference>
<evidence type="ECO:0000259" key="7">
    <source>
        <dbReference type="Pfam" id="PF13515"/>
    </source>
</evidence>
<evidence type="ECO:0000256" key="5">
    <source>
        <dbReference type="ARBA" id="ARBA00023136"/>
    </source>
</evidence>
<feature type="transmembrane region" description="Helical" evidence="6">
    <location>
        <begin position="470"/>
        <end position="493"/>
    </location>
</feature>
<dbReference type="PANTHER" id="PTHR30509:SF34">
    <property type="entry name" value="F3L24.34 PROTEIN"/>
    <property type="match status" value="1"/>
</dbReference>
<keyword evidence="4 6" id="KW-1133">Transmembrane helix</keyword>
<proteinExistence type="predicted"/>
<dbReference type="PANTHER" id="PTHR30509">
    <property type="entry name" value="P-HYDROXYBENZOIC ACID EFFLUX PUMP SUBUNIT-RELATED"/>
    <property type="match status" value="1"/>
</dbReference>
<feature type="transmembrane region" description="Helical" evidence="6">
    <location>
        <begin position="505"/>
        <end position="522"/>
    </location>
</feature>
<keyword evidence="3 6" id="KW-0812">Transmembrane</keyword>
<evidence type="ECO:0000256" key="4">
    <source>
        <dbReference type="ARBA" id="ARBA00022989"/>
    </source>
</evidence>
<feature type="transmembrane region" description="Helical" evidence="6">
    <location>
        <begin position="131"/>
        <end position="152"/>
    </location>
</feature>
<sequence>MAIPMNVSERTRFMWRMKLQSAFRTTIACTIVGCTILYGPTSLTSLVKFHSFAYLTAVLIVSDARLGDSIRSLWHAFLATAMVVPLSMLCLWLIQITNKECSAGIVSLVVAINTFLIALPESTHLMSKRIAFGQIVVVYVNVMNYGVLSSALLHPFHVALSTSLGAIASVIALLLPFPRPAYTEVKILSQLYIDNAAERINLYLKAFSDDNQNSSVTTELLSRARIFAQTGEKQLQNIKDLQEGMAWEMYIMRCFRPNLVNHADTLQYMETMMRGMEMALASPLLSQGQPIGRSHRDALKQMATRLQQKFEQARCFSSSNSVITSEFEDEHLKDTLMPTTNTLPNPGDLPALFFRHCAELFMIDSTIKRIESDVDTSLPKGEAPTNGEDHKEGMMKRFRDYLTTKLSDRRLLFATRCSLSLSASVFLGLLFDKKNGYWSGLAIAISFEPGKQAIFTLANARAQGTAMGSAYGVLSFFLFQRYSKIMFIALLPWIMFTSILRHSRMYGTTGGFSAAIGALLILGRKKYGSPSEFAIARLVEVFIGLSCFITVELLLQPTRAATLAKTSTKLTLQELRECLEYLILHPRQQEELDQNIRVVLKEKQKLLRSHVNGLNKYILDAELEPDFWFLPFPGHCYRKIHRSLSNMEELVHIMASDIELLSQELHKNGVDWSEIREQLRSKMDHFKGTFNTGFRCLESMRLSSSVIPNDDMQGQPILLDLEKGESPNSKTFNILTMEDDAERVLNAFLQMSKDIITRFKGSKGEEIRGNMVILLSTLGFSIYSLTREIQDIESNVRLFVH</sequence>
<dbReference type="Proteomes" id="UP001454036">
    <property type="component" value="Unassembled WGS sequence"/>
</dbReference>
<evidence type="ECO:0000256" key="3">
    <source>
        <dbReference type="ARBA" id="ARBA00022692"/>
    </source>
</evidence>
<feature type="transmembrane region" description="Helical" evidence="6">
    <location>
        <begin position="534"/>
        <end position="555"/>
    </location>
</feature>
<comment type="caution">
    <text evidence="8">The sequence shown here is derived from an EMBL/GenBank/DDBJ whole genome shotgun (WGS) entry which is preliminary data.</text>
</comment>
<comment type="subcellular location">
    <subcellularLocation>
        <location evidence="1">Cell membrane</location>
        <topology evidence="1">Multi-pass membrane protein</topology>
    </subcellularLocation>
</comment>
<name>A0AAV3PHW2_LITER</name>
<evidence type="ECO:0000256" key="6">
    <source>
        <dbReference type="SAM" id="Phobius"/>
    </source>
</evidence>
<evidence type="ECO:0000313" key="9">
    <source>
        <dbReference type="Proteomes" id="UP001454036"/>
    </source>
</evidence>
<feature type="transmembrane region" description="Helical" evidence="6">
    <location>
        <begin position="73"/>
        <end position="96"/>
    </location>
</feature>
<organism evidence="8 9">
    <name type="scientific">Lithospermum erythrorhizon</name>
    <name type="common">Purple gromwell</name>
    <name type="synonym">Lithospermum officinale var. erythrorhizon</name>
    <dbReference type="NCBI Taxonomy" id="34254"/>
    <lineage>
        <taxon>Eukaryota</taxon>
        <taxon>Viridiplantae</taxon>
        <taxon>Streptophyta</taxon>
        <taxon>Embryophyta</taxon>
        <taxon>Tracheophyta</taxon>
        <taxon>Spermatophyta</taxon>
        <taxon>Magnoliopsida</taxon>
        <taxon>eudicotyledons</taxon>
        <taxon>Gunneridae</taxon>
        <taxon>Pentapetalae</taxon>
        <taxon>asterids</taxon>
        <taxon>lamiids</taxon>
        <taxon>Boraginales</taxon>
        <taxon>Boraginaceae</taxon>
        <taxon>Boraginoideae</taxon>
        <taxon>Lithospermeae</taxon>
        <taxon>Lithospermum</taxon>
    </lineage>
</organism>
<feature type="domain" description="Integral membrane bound transporter" evidence="7">
    <location>
        <begin position="424"/>
        <end position="550"/>
    </location>
</feature>
<dbReference type="InterPro" id="IPR049453">
    <property type="entry name" value="Memb_transporter_dom"/>
</dbReference>
<keyword evidence="2" id="KW-1003">Cell membrane</keyword>
<accession>A0AAV3PHW2</accession>
<evidence type="ECO:0000256" key="1">
    <source>
        <dbReference type="ARBA" id="ARBA00004651"/>
    </source>
</evidence>
<protein>
    <recommendedName>
        <fullName evidence="7">Integral membrane bound transporter domain-containing protein</fullName>
    </recommendedName>
</protein>
<feature type="transmembrane region" description="Helical" evidence="6">
    <location>
        <begin position="158"/>
        <end position="177"/>
    </location>
</feature>
<reference evidence="8 9" key="1">
    <citation type="submission" date="2024-01" db="EMBL/GenBank/DDBJ databases">
        <title>The complete chloroplast genome sequence of Lithospermum erythrorhizon: insights into the phylogenetic relationship among Boraginaceae species and the maternal lineages of purple gromwells.</title>
        <authorList>
            <person name="Okada T."/>
            <person name="Watanabe K."/>
        </authorList>
    </citation>
    <scope>NUCLEOTIDE SEQUENCE [LARGE SCALE GENOMIC DNA]</scope>
</reference>
<gene>
    <name evidence="8" type="ORF">LIER_37124</name>
</gene>
<feature type="transmembrane region" description="Helical" evidence="6">
    <location>
        <begin position="21"/>
        <end position="39"/>
    </location>
</feature>
<dbReference type="GO" id="GO:0005886">
    <property type="term" value="C:plasma membrane"/>
    <property type="evidence" value="ECO:0007669"/>
    <property type="project" value="UniProtKB-SubCell"/>
</dbReference>
<dbReference type="GO" id="GO:0022857">
    <property type="term" value="F:transmembrane transporter activity"/>
    <property type="evidence" value="ECO:0007669"/>
    <property type="project" value="InterPro"/>
</dbReference>
<feature type="transmembrane region" description="Helical" evidence="6">
    <location>
        <begin position="102"/>
        <end position="119"/>
    </location>
</feature>
<keyword evidence="9" id="KW-1185">Reference proteome</keyword>
<evidence type="ECO:0000313" key="8">
    <source>
        <dbReference type="EMBL" id="GAA0150497.1"/>
    </source>
</evidence>
<dbReference type="EMBL" id="BAABME010017554">
    <property type="protein sequence ID" value="GAA0150497.1"/>
    <property type="molecule type" value="Genomic_DNA"/>
</dbReference>